<organism evidence="9">
    <name type="scientific">mine drainage metagenome</name>
    <dbReference type="NCBI Taxonomy" id="410659"/>
    <lineage>
        <taxon>unclassified sequences</taxon>
        <taxon>metagenomes</taxon>
        <taxon>ecological metagenomes</taxon>
    </lineage>
</organism>
<dbReference type="Pfam" id="PF01850">
    <property type="entry name" value="PIN"/>
    <property type="match status" value="1"/>
</dbReference>
<reference evidence="9" key="1">
    <citation type="submission" date="2013-08" db="EMBL/GenBank/DDBJ databases">
        <authorList>
            <person name="Mendez C."/>
            <person name="Richter M."/>
            <person name="Ferrer M."/>
            <person name="Sanchez J."/>
        </authorList>
    </citation>
    <scope>NUCLEOTIDE SEQUENCE</scope>
</reference>
<dbReference type="SUPFAM" id="SSF88723">
    <property type="entry name" value="PIN domain-like"/>
    <property type="match status" value="1"/>
</dbReference>
<comment type="similarity">
    <text evidence="7">Belongs to the PINc/VapC protein family.</text>
</comment>
<keyword evidence="5" id="KW-0378">Hydrolase</keyword>
<dbReference type="EMBL" id="AUZY01001108">
    <property type="protein sequence ID" value="EQD76217.1"/>
    <property type="molecule type" value="Genomic_DNA"/>
</dbReference>
<dbReference type="GO" id="GO:0046872">
    <property type="term" value="F:metal ion binding"/>
    <property type="evidence" value="ECO:0007669"/>
    <property type="project" value="UniProtKB-KW"/>
</dbReference>
<evidence type="ECO:0000256" key="1">
    <source>
        <dbReference type="ARBA" id="ARBA00001946"/>
    </source>
</evidence>
<reference evidence="9" key="2">
    <citation type="journal article" date="2014" name="ISME J.">
        <title>Microbial stratification in low pH oxic and suboxic macroscopic growths along an acid mine drainage.</title>
        <authorList>
            <person name="Mendez-Garcia C."/>
            <person name="Mesa V."/>
            <person name="Sprenger R.R."/>
            <person name="Richter M."/>
            <person name="Diez M.S."/>
            <person name="Solano J."/>
            <person name="Bargiela R."/>
            <person name="Golyshina O.V."/>
            <person name="Manteca A."/>
            <person name="Ramos J.L."/>
            <person name="Gallego J.R."/>
            <person name="Llorente I."/>
            <person name="Martins Dos Santos V.A."/>
            <person name="Jensen O.N."/>
            <person name="Pelaez A.I."/>
            <person name="Sanchez J."/>
            <person name="Ferrer M."/>
        </authorList>
    </citation>
    <scope>NUCLEOTIDE SEQUENCE</scope>
</reference>
<accession>T1C2I5</accession>
<evidence type="ECO:0000256" key="7">
    <source>
        <dbReference type="ARBA" id="ARBA00038093"/>
    </source>
</evidence>
<keyword evidence="3" id="KW-0540">Nuclease</keyword>
<evidence type="ECO:0000256" key="2">
    <source>
        <dbReference type="ARBA" id="ARBA00022649"/>
    </source>
</evidence>
<dbReference type="GO" id="GO:0016787">
    <property type="term" value="F:hydrolase activity"/>
    <property type="evidence" value="ECO:0007669"/>
    <property type="project" value="UniProtKB-KW"/>
</dbReference>
<dbReference type="PANTHER" id="PTHR33653">
    <property type="entry name" value="RIBONUCLEASE VAPC2"/>
    <property type="match status" value="1"/>
</dbReference>
<evidence type="ECO:0000256" key="4">
    <source>
        <dbReference type="ARBA" id="ARBA00022723"/>
    </source>
</evidence>
<dbReference type="PANTHER" id="PTHR33653:SF1">
    <property type="entry name" value="RIBONUCLEASE VAPC2"/>
    <property type="match status" value="1"/>
</dbReference>
<dbReference type="InterPro" id="IPR050556">
    <property type="entry name" value="Type_II_TA_system_RNase"/>
</dbReference>
<dbReference type="InterPro" id="IPR002716">
    <property type="entry name" value="PIN_dom"/>
</dbReference>
<gene>
    <name evidence="9" type="ORF">B1B_01826</name>
</gene>
<comment type="cofactor">
    <cofactor evidence="1">
        <name>Mg(2+)</name>
        <dbReference type="ChEBI" id="CHEBI:18420"/>
    </cofactor>
</comment>
<keyword evidence="6" id="KW-0460">Magnesium</keyword>
<proteinExistence type="inferred from homology"/>
<keyword evidence="2" id="KW-1277">Toxin-antitoxin system</keyword>
<evidence type="ECO:0000259" key="8">
    <source>
        <dbReference type="Pfam" id="PF01850"/>
    </source>
</evidence>
<evidence type="ECO:0000256" key="3">
    <source>
        <dbReference type="ARBA" id="ARBA00022722"/>
    </source>
</evidence>
<comment type="caution">
    <text evidence="9">The sequence shown here is derived from an EMBL/GenBank/DDBJ whole genome shotgun (WGS) entry which is preliminary data.</text>
</comment>
<evidence type="ECO:0000256" key="6">
    <source>
        <dbReference type="ARBA" id="ARBA00022842"/>
    </source>
</evidence>
<evidence type="ECO:0000313" key="9">
    <source>
        <dbReference type="EMBL" id="EQD76217.1"/>
    </source>
</evidence>
<keyword evidence="4" id="KW-0479">Metal-binding</keyword>
<dbReference type="GO" id="GO:0004540">
    <property type="term" value="F:RNA nuclease activity"/>
    <property type="evidence" value="ECO:0007669"/>
    <property type="project" value="InterPro"/>
</dbReference>
<protein>
    <submittedName>
        <fullName evidence="9">Protein containing PilT protein</fullName>
    </submittedName>
</protein>
<evidence type="ECO:0000256" key="5">
    <source>
        <dbReference type="ARBA" id="ARBA00022801"/>
    </source>
</evidence>
<dbReference type="InterPro" id="IPR029060">
    <property type="entry name" value="PIN-like_dom_sf"/>
</dbReference>
<feature type="domain" description="PIN" evidence="8">
    <location>
        <begin position="2"/>
        <end position="121"/>
    </location>
</feature>
<dbReference type="CDD" id="cd09881">
    <property type="entry name" value="PIN_VapC4-5_FitB-like"/>
    <property type="match status" value="1"/>
</dbReference>
<sequence>MYCLDSTFCIDLANGVPGAIDKAHELDRRKERLAIAAPGLTEFLVGAFAQGGKRLARALEFVSQLEVLDVTEPLAVDAARLGGECARRGTSVGNLDLIVAAVAKHHRATILTKDSDFSKIPGIAVETY</sequence>
<dbReference type="HAMAP" id="MF_00265">
    <property type="entry name" value="VapC_Nob1"/>
    <property type="match status" value="1"/>
</dbReference>
<dbReference type="AlphaFoldDB" id="T1C2I5"/>
<dbReference type="Gene3D" id="3.40.50.1010">
    <property type="entry name" value="5'-nuclease"/>
    <property type="match status" value="1"/>
</dbReference>
<dbReference type="InterPro" id="IPR022907">
    <property type="entry name" value="VapC_family"/>
</dbReference>
<name>T1C2I5_9ZZZZ</name>